<reference evidence="1 2" key="1">
    <citation type="submission" date="2020-08" db="EMBL/GenBank/DDBJ databases">
        <title>Genomic Encyclopedia of Type Strains, Phase IV (KMG-IV): sequencing the most valuable type-strain genomes for metagenomic binning, comparative biology and taxonomic classification.</title>
        <authorList>
            <person name="Goeker M."/>
        </authorList>
    </citation>
    <scope>NUCLEOTIDE SEQUENCE [LARGE SCALE GENOMIC DNA]</scope>
    <source>
        <strain evidence="1 2">DSM 100211</strain>
    </source>
</reference>
<evidence type="ECO:0000313" key="2">
    <source>
        <dbReference type="Proteomes" id="UP000574761"/>
    </source>
</evidence>
<dbReference type="AlphaFoldDB" id="A0A7W6D5Z5"/>
<name>A0A7W6D5Z5_9HYPH</name>
<keyword evidence="2" id="KW-1185">Reference proteome</keyword>
<organism evidence="1 2">
    <name type="scientific">Mycoplana azooxidifex</name>
    <dbReference type="NCBI Taxonomy" id="1636188"/>
    <lineage>
        <taxon>Bacteria</taxon>
        <taxon>Pseudomonadati</taxon>
        <taxon>Pseudomonadota</taxon>
        <taxon>Alphaproteobacteria</taxon>
        <taxon>Hyphomicrobiales</taxon>
        <taxon>Rhizobiaceae</taxon>
        <taxon>Mycoplana</taxon>
    </lineage>
</organism>
<sequence length="79" mass="9041">MTGGGDFLVADLAPRLWRGDVTLIQLDCVSHSRMLTRTNPAKKSHEAQKLRSGDKFRQYNTVAGQWQYWWGEREGETMG</sequence>
<dbReference type="EMBL" id="JACIEE010000005">
    <property type="protein sequence ID" value="MBB3977363.1"/>
    <property type="molecule type" value="Genomic_DNA"/>
</dbReference>
<dbReference type="RefSeq" id="WP_183804706.1">
    <property type="nucleotide sequence ID" value="NZ_JACIEE010000005.1"/>
</dbReference>
<protein>
    <submittedName>
        <fullName evidence="1">Uncharacterized protein</fullName>
    </submittedName>
</protein>
<evidence type="ECO:0000313" key="1">
    <source>
        <dbReference type="EMBL" id="MBB3977363.1"/>
    </source>
</evidence>
<comment type="caution">
    <text evidence="1">The sequence shown here is derived from an EMBL/GenBank/DDBJ whole genome shotgun (WGS) entry which is preliminary data.</text>
</comment>
<dbReference type="Proteomes" id="UP000574761">
    <property type="component" value="Unassembled WGS sequence"/>
</dbReference>
<accession>A0A7W6D5Z5</accession>
<proteinExistence type="predicted"/>
<gene>
    <name evidence="1" type="ORF">GGQ64_002569</name>
</gene>